<sequence>MRIKNGVLLGSITRRASRLLKPGSNKRISHVEPHIGIVTTGWAADAREIVNIARREAVNYRESYKIPPPVNQMTRMLSFYVHAHTLYSSVRPFGVNALVAGKDDNGYQLYLMEPSGEFWGYRGCVVGKGQKEVKTQLERIDLDNLDPHIGIQKIVRMLLKAHKDSEKEEPYNIELSWICDETNGIHEKVPEEIVQQAIERFE</sequence>
<dbReference type="EC" id="3.4.25.1" evidence="1"/>
<comment type="caution">
    <text evidence="1">The sequence shown here is derived from an EMBL/GenBank/DDBJ whole genome shotgun (WGS) entry which is preliminary data.</text>
</comment>
<dbReference type="EMBL" id="JAMZIH010000847">
    <property type="protein sequence ID" value="KAJ1678799.1"/>
    <property type="molecule type" value="Genomic_DNA"/>
</dbReference>
<gene>
    <name evidence="1" type="primary">PRE10</name>
    <name evidence="1" type="ORF">EV182_003333</name>
</gene>
<dbReference type="Proteomes" id="UP001145114">
    <property type="component" value="Unassembled WGS sequence"/>
</dbReference>
<keyword evidence="2" id="KW-1185">Reference proteome</keyword>
<reference evidence="1" key="1">
    <citation type="submission" date="2022-06" db="EMBL/GenBank/DDBJ databases">
        <title>Phylogenomic reconstructions and comparative analyses of Kickxellomycotina fungi.</title>
        <authorList>
            <person name="Reynolds N.K."/>
            <person name="Stajich J.E."/>
            <person name="Barry K."/>
            <person name="Grigoriev I.V."/>
            <person name="Crous P."/>
            <person name="Smith M.E."/>
        </authorList>
    </citation>
    <scope>NUCLEOTIDE SEQUENCE</scope>
    <source>
        <strain evidence="1">RSA 2271</strain>
    </source>
</reference>
<keyword evidence="1" id="KW-0647">Proteasome</keyword>
<proteinExistence type="predicted"/>
<name>A0ACC1HWQ2_9FUNG</name>
<protein>
    <submittedName>
        <fullName evidence="1">Proteasome subunit alpha type-7</fullName>
        <ecNumber evidence="1">3.4.25.1</ecNumber>
    </submittedName>
</protein>
<accession>A0ACC1HWQ2</accession>
<keyword evidence="1" id="KW-0378">Hydrolase</keyword>
<organism evidence="1 2">
    <name type="scientific">Spiromyces aspiralis</name>
    <dbReference type="NCBI Taxonomy" id="68401"/>
    <lineage>
        <taxon>Eukaryota</taxon>
        <taxon>Fungi</taxon>
        <taxon>Fungi incertae sedis</taxon>
        <taxon>Zoopagomycota</taxon>
        <taxon>Kickxellomycotina</taxon>
        <taxon>Kickxellomycetes</taxon>
        <taxon>Kickxellales</taxon>
        <taxon>Kickxellaceae</taxon>
        <taxon>Spiromyces</taxon>
    </lineage>
</organism>
<evidence type="ECO:0000313" key="2">
    <source>
        <dbReference type="Proteomes" id="UP001145114"/>
    </source>
</evidence>
<feature type="non-terminal residue" evidence="1">
    <location>
        <position position="202"/>
    </location>
</feature>
<evidence type="ECO:0000313" key="1">
    <source>
        <dbReference type="EMBL" id="KAJ1678799.1"/>
    </source>
</evidence>